<accession>A0A7T7XQC1</accession>
<keyword evidence="2" id="KW-0472">Membrane</keyword>
<dbReference type="RefSeq" id="WP_215627751.1">
    <property type="nucleotide sequence ID" value="NZ_CP067089.2"/>
</dbReference>
<feature type="region of interest" description="Disordered" evidence="1">
    <location>
        <begin position="25"/>
        <end position="105"/>
    </location>
</feature>
<name>A0A7T7XQC1_9SPIR</name>
<evidence type="ECO:0000256" key="1">
    <source>
        <dbReference type="SAM" id="MobiDB-lite"/>
    </source>
</evidence>
<evidence type="ECO:0000313" key="3">
    <source>
        <dbReference type="EMBL" id="QQO10447.1"/>
    </source>
</evidence>
<keyword evidence="2" id="KW-0812">Transmembrane</keyword>
<protein>
    <submittedName>
        <fullName evidence="3">Uncharacterized protein</fullName>
    </submittedName>
</protein>
<organism evidence="3 4">
    <name type="scientific">Breznakiella homolactica</name>
    <dbReference type="NCBI Taxonomy" id="2798577"/>
    <lineage>
        <taxon>Bacteria</taxon>
        <taxon>Pseudomonadati</taxon>
        <taxon>Spirochaetota</taxon>
        <taxon>Spirochaetia</taxon>
        <taxon>Spirochaetales</taxon>
        <taxon>Breznakiellaceae</taxon>
        <taxon>Breznakiella</taxon>
    </lineage>
</organism>
<dbReference type="Proteomes" id="UP000595917">
    <property type="component" value="Chromosome"/>
</dbReference>
<sequence>MEGLFDTIITFIPIAIIIAVRIAASKKKQNDEKKEKKESTFAKFMADKMKPPESPPARGHWEEDTDDDDDFSPFALSNGTGTYSKTVFSGTGKEPVPVRASPVKNDWESISEPLSESMPEFVRASVSAEARLAVPAKPVPEADVSPQQERSRKGASLPEKLESLTPMQRAVVMAEVLGPPKGA</sequence>
<dbReference type="AlphaFoldDB" id="A0A7T7XQC1"/>
<feature type="region of interest" description="Disordered" evidence="1">
    <location>
        <begin position="132"/>
        <end position="164"/>
    </location>
</feature>
<feature type="compositionally biased region" description="Basic and acidic residues" evidence="1">
    <location>
        <begin position="28"/>
        <end position="51"/>
    </location>
</feature>
<feature type="transmembrane region" description="Helical" evidence="2">
    <location>
        <begin position="6"/>
        <end position="24"/>
    </location>
</feature>
<evidence type="ECO:0000256" key="2">
    <source>
        <dbReference type="SAM" id="Phobius"/>
    </source>
</evidence>
<feature type="compositionally biased region" description="Polar residues" evidence="1">
    <location>
        <begin position="75"/>
        <end position="89"/>
    </location>
</feature>
<keyword evidence="2" id="KW-1133">Transmembrane helix</keyword>
<reference evidence="3" key="1">
    <citation type="submission" date="2021-01" db="EMBL/GenBank/DDBJ databases">
        <title>Description of Breznakiella homolactica.</title>
        <authorList>
            <person name="Song Y."/>
            <person name="Brune A."/>
        </authorList>
    </citation>
    <scope>NUCLEOTIDE SEQUENCE</scope>
    <source>
        <strain evidence="3">RmG30</strain>
    </source>
</reference>
<dbReference type="EMBL" id="CP067089">
    <property type="protein sequence ID" value="QQO10447.1"/>
    <property type="molecule type" value="Genomic_DNA"/>
</dbReference>
<evidence type="ECO:0000313" key="4">
    <source>
        <dbReference type="Proteomes" id="UP000595917"/>
    </source>
</evidence>
<gene>
    <name evidence="3" type="ORF">JFL75_05895</name>
</gene>
<dbReference type="KEGG" id="bhc:JFL75_05895"/>
<keyword evidence="4" id="KW-1185">Reference proteome</keyword>
<proteinExistence type="predicted"/>